<dbReference type="GO" id="GO:0003677">
    <property type="term" value="F:DNA binding"/>
    <property type="evidence" value="ECO:0007669"/>
    <property type="project" value="InterPro"/>
</dbReference>
<dbReference type="OrthoDB" id="192847at2"/>
<comment type="caution">
    <text evidence="3">The sequence shown here is derived from an EMBL/GenBank/DDBJ whole genome shotgun (WGS) entry which is preliminary data.</text>
</comment>
<organism evidence="3 4">
    <name type="scientific">Sapientia aquatica</name>
    <dbReference type="NCBI Taxonomy" id="1549640"/>
    <lineage>
        <taxon>Bacteria</taxon>
        <taxon>Pseudomonadati</taxon>
        <taxon>Pseudomonadota</taxon>
        <taxon>Betaproteobacteria</taxon>
        <taxon>Burkholderiales</taxon>
        <taxon>Oxalobacteraceae</taxon>
        <taxon>Sapientia</taxon>
    </lineage>
</organism>
<evidence type="ECO:0000259" key="2">
    <source>
        <dbReference type="Pfam" id="PF14760"/>
    </source>
</evidence>
<dbReference type="EMBL" id="SMYL01000019">
    <property type="protein sequence ID" value="TDK60000.1"/>
    <property type="molecule type" value="Genomic_DNA"/>
</dbReference>
<dbReference type="Pfam" id="PF01272">
    <property type="entry name" value="GreA_GreB"/>
    <property type="match status" value="1"/>
</dbReference>
<accession>A0A4R5VNX4</accession>
<dbReference type="Pfam" id="PF14760">
    <property type="entry name" value="Rnk_N"/>
    <property type="match status" value="1"/>
</dbReference>
<dbReference type="AlphaFoldDB" id="A0A4R5VNX4"/>
<dbReference type="GO" id="GO:0032784">
    <property type="term" value="P:regulation of DNA-templated transcription elongation"/>
    <property type="evidence" value="ECO:0007669"/>
    <property type="project" value="InterPro"/>
</dbReference>
<reference evidence="3 4" key="1">
    <citation type="submission" date="2019-03" db="EMBL/GenBank/DDBJ databases">
        <title>Sapientia aquatica gen. nov., sp. nov., isolated from a crater lake.</title>
        <authorList>
            <person name="Felfoldi T."/>
            <person name="Szabo A."/>
            <person name="Toth E."/>
            <person name="Schumann P."/>
            <person name="Keki Z."/>
            <person name="Marialigeti K."/>
            <person name="Mathe I."/>
        </authorList>
    </citation>
    <scope>NUCLEOTIDE SEQUENCE [LARGE SCALE GENOMIC DNA]</scope>
    <source>
        <strain evidence="3 4">SA-152</strain>
    </source>
</reference>
<dbReference type="InterPro" id="IPR029462">
    <property type="entry name" value="Rnk_N"/>
</dbReference>
<evidence type="ECO:0000313" key="3">
    <source>
        <dbReference type="EMBL" id="TDK60000.1"/>
    </source>
</evidence>
<protein>
    <submittedName>
        <fullName evidence="3">Nucleoside diphosphate kinase regulator</fullName>
    </submittedName>
</protein>
<gene>
    <name evidence="3" type="ORF">E2I14_18430</name>
</gene>
<keyword evidence="3" id="KW-0808">Transferase</keyword>
<keyword evidence="3" id="KW-0418">Kinase</keyword>
<dbReference type="GO" id="GO:0006354">
    <property type="term" value="P:DNA-templated transcription elongation"/>
    <property type="evidence" value="ECO:0007669"/>
    <property type="project" value="TreeGrafter"/>
</dbReference>
<feature type="domain" description="Regulator of nucleoside diphosphate kinase N-terminal" evidence="2">
    <location>
        <begin position="5"/>
        <end position="45"/>
    </location>
</feature>
<sequence length="136" mass="14830">MSPKPPIIVSTFDFERIEQLLDSSALRNEASVKALALELERAELVAPEEIPADVITMNSKARFIDDASGTEYDLTLVYPHHANLPDSVSILAPVGSALLGMSVGQTIEWQVPSGKNVQLRILAILYQPEANGEFNL</sequence>
<proteinExistence type="predicted"/>
<dbReference type="PANTHER" id="PTHR30437">
    <property type="entry name" value="TRANSCRIPTION ELONGATION FACTOR GREA"/>
    <property type="match status" value="1"/>
</dbReference>
<dbReference type="SUPFAM" id="SSF54534">
    <property type="entry name" value="FKBP-like"/>
    <property type="match status" value="1"/>
</dbReference>
<evidence type="ECO:0000259" key="1">
    <source>
        <dbReference type="Pfam" id="PF01272"/>
    </source>
</evidence>
<dbReference type="InterPro" id="IPR001437">
    <property type="entry name" value="Tscrpt_elong_fac_GreA/B_C"/>
</dbReference>
<evidence type="ECO:0000313" key="4">
    <source>
        <dbReference type="Proteomes" id="UP000294829"/>
    </source>
</evidence>
<dbReference type="InterPro" id="IPR036953">
    <property type="entry name" value="GreA/GreB_C_sf"/>
</dbReference>
<keyword evidence="4" id="KW-1185">Reference proteome</keyword>
<dbReference type="InterPro" id="IPR023459">
    <property type="entry name" value="Tscrpt_elong_fac_GreA/B_fam"/>
</dbReference>
<dbReference type="Proteomes" id="UP000294829">
    <property type="component" value="Unassembled WGS sequence"/>
</dbReference>
<dbReference type="GO" id="GO:0070063">
    <property type="term" value="F:RNA polymerase binding"/>
    <property type="evidence" value="ECO:0007669"/>
    <property type="project" value="InterPro"/>
</dbReference>
<dbReference type="Gene3D" id="1.10.286.20">
    <property type="match status" value="1"/>
</dbReference>
<dbReference type="NCBIfam" id="NF004396">
    <property type="entry name" value="PRK05753.1"/>
    <property type="match status" value="1"/>
</dbReference>
<dbReference type="RefSeq" id="WP_133331282.1">
    <property type="nucleotide sequence ID" value="NZ_SMYL01000019.1"/>
</dbReference>
<feature type="domain" description="Transcription elongation factor GreA/GreB C-terminal" evidence="1">
    <location>
        <begin position="51"/>
        <end position="126"/>
    </location>
</feature>
<name>A0A4R5VNX4_9BURK</name>
<dbReference type="PANTHER" id="PTHR30437:SF5">
    <property type="entry name" value="REGULATOR OF NUCLEOSIDE DIPHOSPHATE KINASE"/>
    <property type="match status" value="1"/>
</dbReference>
<dbReference type="Gene3D" id="3.10.50.30">
    <property type="entry name" value="Transcription elongation factor, GreA/GreB, C-terminal domain"/>
    <property type="match status" value="1"/>
</dbReference>
<dbReference type="GO" id="GO:0016301">
    <property type="term" value="F:kinase activity"/>
    <property type="evidence" value="ECO:0007669"/>
    <property type="project" value="UniProtKB-KW"/>
</dbReference>